<dbReference type="Proteomes" id="UP000807353">
    <property type="component" value="Unassembled WGS sequence"/>
</dbReference>
<dbReference type="GO" id="GO:0005634">
    <property type="term" value="C:nucleus"/>
    <property type="evidence" value="ECO:0007669"/>
    <property type="project" value="UniProtKB-SubCell"/>
</dbReference>
<keyword evidence="4" id="KW-0804">Transcription</keyword>
<dbReference type="AlphaFoldDB" id="A0A9P5Y207"/>
<feature type="compositionally biased region" description="Polar residues" evidence="6">
    <location>
        <begin position="175"/>
        <end position="195"/>
    </location>
</feature>
<evidence type="ECO:0000313" key="8">
    <source>
        <dbReference type="EMBL" id="KAF9460797.1"/>
    </source>
</evidence>
<feature type="compositionally biased region" description="Polar residues" evidence="6">
    <location>
        <begin position="150"/>
        <end position="168"/>
    </location>
</feature>
<dbReference type="GO" id="GO:0008270">
    <property type="term" value="F:zinc ion binding"/>
    <property type="evidence" value="ECO:0007669"/>
    <property type="project" value="InterPro"/>
</dbReference>
<dbReference type="InterPro" id="IPR050815">
    <property type="entry name" value="TF_fung"/>
</dbReference>
<feature type="compositionally biased region" description="Polar residues" evidence="6">
    <location>
        <begin position="1"/>
        <end position="15"/>
    </location>
</feature>
<dbReference type="Pfam" id="PF04082">
    <property type="entry name" value="Fungal_trans"/>
    <property type="match status" value="1"/>
</dbReference>
<sequence>MPRVPQSANRSSASDPLTGGTHPNVLKRNQACHQCRRRKLKCDAKRPCSTCVRSHAHATAHAPPGTNIPARPECTFDDVAESSATVTDGPKSRYEKLENRINELETLLLQKESAEPRGTTARHTDAMTDGIYATQPGHTLKIANPLQEYTHFSSGGSESPTEPVTYQSGVGLAGSQRNHTHSPPQELYVSTPTMASSRSSTGSSLGLDVIWPNWPPNLPGPELLRHLVEVFFVFHPHANRLFHSTNFMSTLALPPGHPKFPSTPVLHAICAIGSLYTAAVTSPPLPNFSEVAPDEIFLERHRIKEQRPDSFAEQQAKYARETAEHLNSLGENLFQVLQANIILSWFYWSHSRWVDVCLSSAHSMRLSVPLGLNMCPPFHSITKSERPPSILPPARTVIEDETRRNAFWLAYATERQHGCGNGWALSLDDLDVSQLLPLRGDQYEQGTLVTPHERQWAHTRDLLLVHPEKQTDSFILYIKGTIMISQVKTFNLRFRARHFAESVTVASIYNLPQPAEPIDPRGSPAFIELDHIVSSFRASFPSHLRNPINDNVVDNHLYTACLMPHVATIVLHDPHADVRQSGCISALKILTAARAILDLIYNVWSTSFDITLLDSFCSFCWFVGGRVLVRFLQAALDAKSQDQISTLRAELDFVQSAIAKVGQRIPLAFRFARMLEDLILKRCGPASGVPAQITFPRPREPAVLQELFRESCTQGYNITLHESLHEPGTFMSLA</sequence>
<name>A0A9P5Y207_9AGAR</name>
<dbReference type="GO" id="GO:0000981">
    <property type="term" value="F:DNA-binding transcription factor activity, RNA polymerase II-specific"/>
    <property type="evidence" value="ECO:0007669"/>
    <property type="project" value="InterPro"/>
</dbReference>
<dbReference type="OrthoDB" id="39175at2759"/>
<dbReference type="SMART" id="SM00906">
    <property type="entry name" value="Fungal_trans"/>
    <property type="match status" value="1"/>
</dbReference>
<feature type="region of interest" description="Disordered" evidence="6">
    <location>
        <begin position="1"/>
        <end position="25"/>
    </location>
</feature>
<keyword evidence="5" id="KW-0539">Nucleus</keyword>
<dbReference type="PANTHER" id="PTHR47338:SF29">
    <property type="entry name" value="ZN(2)-C6 FUNGAL-TYPE DOMAIN-CONTAINING PROTEIN"/>
    <property type="match status" value="1"/>
</dbReference>
<evidence type="ECO:0000313" key="9">
    <source>
        <dbReference type="Proteomes" id="UP000807353"/>
    </source>
</evidence>
<evidence type="ECO:0000256" key="5">
    <source>
        <dbReference type="ARBA" id="ARBA00023242"/>
    </source>
</evidence>
<dbReference type="PANTHER" id="PTHR47338">
    <property type="entry name" value="ZN(II)2CYS6 TRANSCRIPTION FACTOR (EUROFUNG)-RELATED"/>
    <property type="match status" value="1"/>
</dbReference>
<dbReference type="InterPro" id="IPR007219">
    <property type="entry name" value="XnlR_reg_dom"/>
</dbReference>
<dbReference type="Gene3D" id="4.10.240.10">
    <property type="entry name" value="Zn(2)-C6 fungal-type DNA-binding domain"/>
    <property type="match status" value="1"/>
</dbReference>
<reference evidence="8" key="1">
    <citation type="submission" date="2020-11" db="EMBL/GenBank/DDBJ databases">
        <authorList>
            <consortium name="DOE Joint Genome Institute"/>
            <person name="Ahrendt S."/>
            <person name="Riley R."/>
            <person name="Andreopoulos W."/>
            <person name="Labutti K."/>
            <person name="Pangilinan J."/>
            <person name="Ruiz-Duenas F.J."/>
            <person name="Barrasa J.M."/>
            <person name="Sanchez-Garcia M."/>
            <person name="Camarero S."/>
            <person name="Miyauchi S."/>
            <person name="Serrano A."/>
            <person name="Linde D."/>
            <person name="Babiker R."/>
            <person name="Drula E."/>
            <person name="Ayuso-Fernandez I."/>
            <person name="Pacheco R."/>
            <person name="Padilla G."/>
            <person name="Ferreira P."/>
            <person name="Barriuso J."/>
            <person name="Kellner H."/>
            <person name="Castanera R."/>
            <person name="Alfaro M."/>
            <person name="Ramirez L."/>
            <person name="Pisabarro A.G."/>
            <person name="Kuo A."/>
            <person name="Tritt A."/>
            <person name="Lipzen A."/>
            <person name="He G."/>
            <person name="Yan M."/>
            <person name="Ng V."/>
            <person name="Cullen D."/>
            <person name="Martin F."/>
            <person name="Rosso M.-N."/>
            <person name="Henrissat B."/>
            <person name="Hibbett D."/>
            <person name="Martinez A.T."/>
            <person name="Grigoriev I.V."/>
        </authorList>
    </citation>
    <scope>NUCLEOTIDE SEQUENCE</scope>
    <source>
        <strain evidence="8">CBS 247.69</strain>
    </source>
</reference>
<protein>
    <recommendedName>
        <fullName evidence="7">Zn(2)-C6 fungal-type domain-containing protein</fullName>
    </recommendedName>
</protein>
<dbReference type="SUPFAM" id="SSF57701">
    <property type="entry name" value="Zn2/Cys6 DNA-binding domain"/>
    <property type="match status" value="1"/>
</dbReference>
<evidence type="ECO:0000256" key="6">
    <source>
        <dbReference type="SAM" id="MobiDB-lite"/>
    </source>
</evidence>
<keyword evidence="9" id="KW-1185">Reference proteome</keyword>
<proteinExistence type="predicted"/>
<dbReference type="PROSITE" id="PS50048">
    <property type="entry name" value="ZN2_CY6_FUNGAL_2"/>
    <property type="match status" value="1"/>
</dbReference>
<dbReference type="Pfam" id="PF00172">
    <property type="entry name" value="Zn_clus"/>
    <property type="match status" value="1"/>
</dbReference>
<dbReference type="GO" id="GO:0006351">
    <property type="term" value="P:DNA-templated transcription"/>
    <property type="evidence" value="ECO:0007669"/>
    <property type="project" value="InterPro"/>
</dbReference>
<evidence type="ECO:0000256" key="4">
    <source>
        <dbReference type="ARBA" id="ARBA00023163"/>
    </source>
</evidence>
<evidence type="ECO:0000256" key="1">
    <source>
        <dbReference type="ARBA" id="ARBA00004123"/>
    </source>
</evidence>
<dbReference type="CDD" id="cd12148">
    <property type="entry name" value="fungal_TF_MHR"/>
    <property type="match status" value="1"/>
</dbReference>
<dbReference type="InterPro" id="IPR001138">
    <property type="entry name" value="Zn2Cys6_DnaBD"/>
</dbReference>
<dbReference type="SMART" id="SM00066">
    <property type="entry name" value="GAL4"/>
    <property type="match status" value="1"/>
</dbReference>
<evidence type="ECO:0000256" key="2">
    <source>
        <dbReference type="ARBA" id="ARBA00022723"/>
    </source>
</evidence>
<dbReference type="EMBL" id="MU150293">
    <property type="protein sequence ID" value="KAF9460797.1"/>
    <property type="molecule type" value="Genomic_DNA"/>
</dbReference>
<feature type="region of interest" description="Disordered" evidence="6">
    <location>
        <begin position="150"/>
        <end position="195"/>
    </location>
</feature>
<dbReference type="CDD" id="cd00067">
    <property type="entry name" value="GAL4"/>
    <property type="match status" value="1"/>
</dbReference>
<feature type="domain" description="Zn(2)-C6 fungal-type" evidence="7">
    <location>
        <begin position="31"/>
        <end position="76"/>
    </location>
</feature>
<evidence type="ECO:0000256" key="3">
    <source>
        <dbReference type="ARBA" id="ARBA00023015"/>
    </source>
</evidence>
<organism evidence="8 9">
    <name type="scientific">Collybia nuda</name>
    <dbReference type="NCBI Taxonomy" id="64659"/>
    <lineage>
        <taxon>Eukaryota</taxon>
        <taxon>Fungi</taxon>
        <taxon>Dikarya</taxon>
        <taxon>Basidiomycota</taxon>
        <taxon>Agaricomycotina</taxon>
        <taxon>Agaricomycetes</taxon>
        <taxon>Agaricomycetidae</taxon>
        <taxon>Agaricales</taxon>
        <taxon>Tricholomatineae</taxon>
        <taxon>Clitocybaceae</taxon>
        <taxon>Collybia</taxon>
    </lineage>
</organism>
<comment type="subcellular location">
    <subcellularLocation>
        <location evidence="1">Nucleus</location>
    </subcellularLocation>
</comment>
<dbReference type="InterPro" id="IPR036864">
    <property type="entry name" value="Zn2-C6_fun-type_DNA-bd_sf"/>
</dbReference>
<dbReference type="GO" id="GO:0003677">
    <property type="term" value="F:DNA binding"/>
    <property type="evidence" value="ECO:0007669"/>
    <property type="project" value="InterPro"/>
</dbReference>
<gene>
    <name evidence="8" type="ORF">BDZ94DRAFT_1265146</name>
</gene>
<evidence type="ECO:0000259" key="7">
    <source>
        <dbReference type="PROSITE" id="PS50048"/>
    </source>
</evidence>
<comment type="caution">
    <text evidence="8">The sequence shown here is derived from an EMBL/GenBank/DDBJ whole genome shotgun (WGS) entry which is preliminary data.</text>
</comment>
<keyword evidence="3" id="KW-0805">Transcription regulation</keyword>
<accession>A0A9P5Y207</accession>
<keyword evidence="2" id="KW-0479">Metal-binding</keyword>